<dbReference type="PANTHER" id="PTHR36444:SF3">
    <property type="entry name" value="TRANSCRIPTIONAL ACTIVATOR, PUTATIVE-RELATED"/>
    <property type="match status" value="1"/>
</dbReference>
<reference evidence="2 3" key="1">
    <citation type="submission" date="2022-09" db="EMBL/GenBank/DDBJ databases">
        <authorList>
            <person name="Han X.L."/>
            <person name="Wang Q."/>
            <person name="Lu T."/>
        </authorList>
    </citation>
    <scope>NUCLEOTIDE SEQUENCE [LARGE SCALE GENOMIC DNA]</scope>
    <source>
        <strain evidence="2 3">WQ 127069</strain>
    </source>
</reference>
<dbReference type="InterPro" id="IPR029442">
    <property type="entry name" value="GyrI-like"/>
</dbReference>
<dbReference type="Pfam" id="PF06445">
    <property type="entry name" value="GyrI-like"/>
    <property type="match status" value="1"/>
</dbReference>
<dbReference type="PANTHER" id="PTHR36444">
    <property type="entry name" value="TRANSCRIPTIONAL REGULATOR PROTEIN YOBU-RELATED"/>
    <property type="match status" value="1"/>
</dbReference>
<accession>A0ABT2UVW1</accession>
<comment type="caution">
    <text evidence="2">The sequence shown here is derived from an EMBL/GenBank/DDBJ whole genome shotgun (WGS) entry which is preliminary data.</text>
</comment>
<dbReference type="InterPro" id="IPR053182">
    <property type="entry name" value="YobU-like_regulator"/>
</dbReference>
<gene>
    <name evidence="2" type="ORF">OB236_38015</name>
</gene>
<evidence type="ECO:0000313" key="2">
    <source>
        <dbReference type="EMBL" id="MCU6797937.1"/>
    </source>
</evidence>
<dbReference type="Gene3D" id="3.20.80.10">
    <property type="entry name" value="Regulatory factor, effector binding domain"/>
    <property type="match status" value="1"/>
</dbReference>
<protein>
    <submittedName>
        <fullName evidence="2">GyrI-like domain-containing protein</fullName>
    </submittedName>
</protein>
<dbReference type="InterPro" id="IPR011256">
    <property type="entry name" value="Reg_factor_effector_dom_sf"/>
</dbReference>
<organism evidence="2 3">
    <name type="scientific">Paenibacillus baimaensis</name>
    <dbReference type="NCBI Taxonomy" id="2982185"/>
    <lineage>
        <taxon>Bacteria</taxon>
        <taxon>Bacillati</taxon>
        <taxon>Bacillota</taxon>
        <taxon>Bacilli</taxon>
        <taxon>Bacillales</taxon>
        <taxon>Paenibacillaceae</taxon>
        <taxon>Paenibacillus</taxon>
    </lineage>
</organism>
<dbReference type="SMART" id="SM00871">
    <property type="entry name" value="AraC_E_bind"/>
    <property type="match status" value="1"/>
</dbReference>
<sequence length="166" mass="18593">MQPTFKPSLNPVIESKPAYHAIGLRQTHVFSEGGIPSIVDQWSLFMSRIGEIQGQHEVTIGVCYDVQPGNPFEYVTAAVLAEAQLDNPVPESMCKIFLKPQTYAIFTHTGPISDLGATYKVISEWLASNETYVRAQAPELEYYDSRYTGNERADNEFDIYIPVVSQ</sequence>
<feature type="domain" description="AraC effector-binding" evidence="1">
    <location>
        <begin position="9"/>
        <end position="164"/>
    </location>
</feature>
<evidence type="ECO:0000313" key="3">
    <source>
        <dbReference type="Proteomes" id="UP001652445"/>
    </source>
</evidence>
<keyword evidence="3" id="KW-1185">Reference proteome</keyword>
<dbReference type="RefSeq" id="WP_262688634.1">
    <property type="nucleotide sequence ID" value="NZ_JAOQIO010000124.1"/>
</dbReference>
<dbReference type="InterPro" id="IPR010499">
    <property type="entry name" value="AraC_E-bd"/>
</dbReference>
<dbReference type="EMBL" id="JAOQIO010000124">
    <property type="protein sequence ID" value="MCU6797937.1"/>
    <property type="molecule type" value="Genomic_DNA"/>
</dbReference>
<proteinExistence type="predicted"/>
<name>A0ABT2UVW1_9BACL</name>
<evidence type="ECO:0000259" key="1">
    <source>
        <dbReference type="SMART" id="SM00871"/>
    </source>
</evidence>
<dbReference type="SUPFAM" id="SSF55136">
    <property type="entry name" value="Probable bacterial effector-binding domain"/>
    <property type="match status" value="1"/>
</dbReference>
<dbReference type="Proteomes" id="UP001652445">
    <property type="component" value="Unassembled WGS sequence"/>
</dbReference>